<protein>
    <recommendedName>
        <fullName evidence="5 6">Xanthine phosphoribosyltransferase</fullName>
        <shortName evidence="5">XPRTase</shortName>
        <ecNumber evidence="5 6">2.4.2.22</ecNumber>
    </recommendedName>
</protein>
<dbReference type="GO" id="GO:0032265">
    <property type="term" value="P:XMP salvage"/>
    <property type="evidence" value="ECO:0007669"/>
    <property type="project" value="UniProtKB-UniRule"/>
</dbReference>
<evidence type="ECO:0000256" key="1">
    <source>
        <dbReference type="ARBA" id="ARBA00022490"/>
    </source>
</evidence>
<evidence type="ECO:0000256" key="3">
    <source>
        <dbReference type="ARBA" id="ARBA00022679"/>
    </source>
</evidence>
<organism evidence="8 9">
    <name type="scientific">Cerasicoccus arenae</name>
    <dbReference type="NCBI Taxonomy" id="424488"/>
    <lineage>
        <taxon>Bacteria</taxon>
        <taxon>Pseudomonadati</taxon>
        <taxon>Verrucomicrobiota</taxon>
        <taxon>Opitutia</taxon>
        <taxon>Puniceicoccales</taxon>
        <taxon>Cerasicoccaceae</taxon>
        <taxon>Cerasicoccus</taxon>
    </lineage>
</organism>
<keyword evidence="3 5" id="KW-0808">Transferase</keyword>
<comment type="similarity">
    <text evidence="5">Belongs to the purine/pyrimidine phosphoribosyltransferase family. Xpt subfamily.</text>
</comment>
<name>A0A8J3DFA1_9BACT</name>
<dbReference type="EC" id="2.4.2.22" evidence="5 6"/>
<dbReference type="Gene3D" id="3.40.50.2020">
    <property type="match status" value="1"/>
</dbReference>
<feature type="binding site" evidence="5">
    <location>
        <begin position="132"/>
        <end position="136"/>
    </location>
    <ligand>
        <name>5-phospho-alpha-D-ribose 1-diphosphate</name>
        <dbReference type="ChEBI" id="CHEBI:58017"/>
    </ligand>
</feature>
<dbReference type="RefSeq" id="WP_189511648.1">
    <property type="nucleotide sequence ID" value="NZ_BMXG01000003.1"/>
</dbReference>
<keyword evidence="1 5" id="KW-0963">Cytoplasm</keyword>
<dbReference type="InterPro" id="IPR050118">
    <property type="entry name" value="Pur/Pyrimidine_PRTase"/>
</dbReference>
<dbReference type="SUPFAM" id="SSF53271">
    <property type="entry name" value="PRTase-like"/>
    <property type="match status" value="1"/>
</dbReference>
<comment type="caution">
    <text evidence="8">The sequence shown here is derived from an EMBL/GenBank/DDBJ whole genome shotgun (WGS) entry which is preliminary data.</text>
</comment>
<proteinExistence type="inferred from homology"/>
<dbReference type="InterPro" id="IPR029057">
    <property type="entry name" value="PRTase-like"/>
</dbReference>
<evidence type="ECO:0000256" key="2">
    <source>
        <dbReference type="ARBA" id="ARBA00022676"/>
    </source>
</evidence>
<feature type="binding site" evidence="5">
    <location>
        <position position="160"/>
    </location>
    <ligand>
        <name>xanthine</name>
        <dbReference type="ChEBI" id="CHEBI:17712"/>
    </ligand>
</feature>
<keyword evidence="4 5" id="KW-0660">Purine salvage</keyword>
<comment type="catalytic activity">
    <reaction evidence="5">
        <text>XMP + diphosphate = xanthine + 5-phospho-alpha-D-ribose 1-diphosphate</text>
        <dbReference type="Rhea" id="RHEA:10800"/>
        <dbReference type="ChEBI" id="CHEBI:17712"/>
        <dbReference type="ChEBI" id="CHEBI:33019"/>
        <dbReference type="ChEBI" id="CHEBI:57464"/>
        <dbReference type="ChEBI" id="CHEBI:58017"/>
        <dbReference type="EC" id="2.4.2.22"/>
    </reaction>
</comment>
<comment type="subunit">
    <text evidence="5">Homodimer.</text>
</comment>
<comment type="subcellular location">
    <subcellularLocation>
        <location evidence="5">Cytoplasm</location>
    </subcellularLocation>
</comment>
<reference evidence="8" key="2">
    <citation type="submission" date="2020-09" db="EMBL/GenBank/DDBJ databases">
        <authorList>
            <person name="Sun Q."/>
            <person name="Kim S."/>
        </authorList>
    </citation>
    <scope>NUCLEOTIDE SEQUENCE</scope>
    <source>
        <strain evidence="8">KCTC 12870</strain>
    </source>
</reference>
<evidence type="ECO:0000313" key="9">
    <source>
        <dbReference type="Proteomes" id="UP000642829"/>
    </source>
</evidence>
<dbReference type="PANTHER" id="PTHR43864:SF1">
    <property type="entry name" value="XANTHINE PHOSPHORIBOSYLTRANSFERASE"/>
    <property type="match status" value="1"/>
</dbReference>
<dbReference type="GO" id="GO:0005737">
    <property type="term" value="C:cytoplasm"/>
    <property type="evidence" value="ECO:0007669"/>
    <property type="project" value="UniProtKB-SubCell"/>
</dbReference>
<sequence length="197" mass="20967">MINAVEYIRHFISAEGRNLGNGILKVDALLNHQILPEVMQAFGQEFARRFASQRVTRILTAEISGIAPAVMTGLALNVPVVYARKKRPVTMSGPVYLAEAASRTKGGTNELVVSAEFLLAGDRVLVIDDFLARGQTSAALLNLVREAGATPVGLGCVVEKAFEGGRAYLHANGFAEVSVESLASILSMDDGKIVLAD</sequence>
<evidence type="ECO:0000256" key="4">
    <source>
        <dbReference type="ARBA" id="ARBA00022726"/>
    </source>
</evidence>
<dbReference type="GO" id="GO:0006166">
    <property type="term" value="P:purine ribonucleoside salvage"/>
    <property type="evidence" value="ECO:0007669"/>
    <property type="project" value="UniProtKB-KW"/>
</dbReference>
<dbReference type="NCBIfam" id="TIGR01744">
    <property type="entry name" value="XPRTase"/>
    <property type="match status" value="1"/>
</dbReference>
<evidence type="ECO:0000256" key="6">
    <source>
        <dbReference type="NCBIfam" id="TIGR01744"/>
    </source>
</evidence>
<feature type="binding site" evidence="5">
    <location>
        <position position="31"/>
    </location>
    <ligand>
        <name>xanthine</name>
        <dbReference type="ChEBI" id="CHEBI:17712"/>
    </ligand>
</feature>
<keyword evidence="9" id="KW-1185">Reference proteome</keyword>
<dbReference type="Proteomes" id="UP000642829">
    <property type="component" value="Unassembled WGS sequence"/>
</dbReference>
<keyword evidence="2 5" id="KW-0328">Glycosyltransferase</keyword>
<reference evidence="8" key="1">
    <citation type="journal article" date="2014" name="Int. J. Syst. Evol. Microbiol.">
        <title>Complete genome sequence of Corynebacterium casei LMG S-19264T (=DSM 44701T), isolated from a smear-ripened cheese.</title>
        <authorList>
            <consortium name="US DOE Joint Genome Institute (JGI-PGF)"/>
            <person name="Walter F."/>
            <person name="Albersmeier A."/>
            <person name="Kalinowski J."/>
            <person name="Ruckert C."/>
        </authorList>
    </citation>
    <scope>NUCLEOTIDE SEQUENCE</scope>
    <source>
        <strain evidence="8">KCTC 12870</strain>
    </source>
</reference>
<feature type="binding site" evidence="5">
    <location>
        <position position="24"/>
    </location>
    <ligand>
        <name>xanthine</name>
        <dbReference type="ChEBI" id="CHEBI:17712"/>
    </ligand>
</feature>
<evidence type="ECO:0000256" key="5">
    <source>
        <dbReference type="HAMAP-Rule" id="MF_01184"/>
    </source>
</evidence>
<evidence type="ECO:0000259" key="7">
    <source>
        <dbReference type="Pfam" id="PF00156"/>
    </source>
</evidence>
<dbReference type="InterPro" id="IPR000836">
    <property type="entry name" value="PRTase_dom"/>
</dbReference>
<dbReference type="UniPathway" id="UPA00602">
    <property type="reaction ID" value="UER00658"/>
</dbReference>
<feature type="domain" description="Phosphoribosyltransferase" evidence="7">
    <location>
        <begin position="35"/>
        <end position="161"/>
    </location>
</feature>
<gene>
    <name evidence="5 8" type="primary">xpt</name>
    <name evidence="8" type="ORF">GCM10007047_05650</name>
</gene>
<dbReference type="CDD" id="cd06223">
    <property type="entry name" value="PRTases_typeI"/>
    <property type="match status" value="1"/>
</dbReference>
<dbReference type="PANTHER" id="PTHR43864">
    <property type="entry name" value="HYPOXANTHINE/GUANINE PHOSPHORIBOSYLTRANSFERASE"/>
    <property type="match status" value="1"/>
</dbReference>
<dbReference type="InterPro" id="IPR010079">
    <property type="entry name" value="Xanthine_PRibTrfase"/>
</dbReference>
<accession>A0A8J3DFA1</accession>
<dbReference type="NCBIfam" id="NF006671">
    <property type="entry name" value="PRK09219.1"/>
    <property type="match status" value="1"/>
</dbReference>
<dbReference type="EMBL" id="BMXG01000003">
    <property type="protein sequence ID" value="GHB93223.1"/>
    <property type="molecule type" value="Genomic_DNA"/>
</dbReference>
<dbReference type="Pfam" id="PF00156">
    <property type="entry name" value="Pribosyltran"/>
    <property type="match status" value="1"/>
</dbReference>
<dbReference type="AlphaFoldDB" id="A0A8J3DFA1"/>
<comment type="pathway">
    <text evidence="5">Purine metabolism; XMP biosynthesis via salvage pathway; XMP from xanthine: step 1/1.</text>
</comment>
<evidence type="ECO:0000313" key="8">
    <source>
        <dbReference type="EMBL" id="GHB93223.1"/>
    </source>
</evidence>
<dbReference type="HAMAP" id="MF_01184">
    <property type="entry name" value="XPRTase"/>
    <property type="match status" value="1"/>
</dbReference>
<comment type="function">
    <text evidence="5">Converts the preformed base xanthine, a product of nucleic acid breakdown, to xanthosine 5'-monophosphate (XMP), so it can be reused for RNA or DNA synthesis.</text>
</comment>
<dbReference type="GO" id="GO:0000310">
    <property type="term" value="F:xanthine phosphoribosyltransferase activity"/>
    <property type="evidence" value="ECO:0007669"/>
    <property type="project" value="UniProtKB-UniRule"/>
</dbReference>
<dbReference type="GO" id="GO:0046110">
    <property type="term" value="P:xanthine metabolic process"/>
    <property type="evidence" value="ECO:0007669"/>
    <property type="project" value="UniProtKB-UniRule"/>
</dbReference>